<feature type="repeat" description="PPR" evidence="7">
    <location>
        <begin position="678"/>
        <end position="708"/>
    </location>
</feature>
<reference evidence="8 9" key="1">
    <citation type="submission" date="2022-12" db="EMBL/GenBank/DDBJ databases">
        <title>Chromosome-scale assembly of the Ensete ventricosum genome.</title>
        <authorList>
            <person name="Dussert Y."/>
            <person name="Stocks J."/>
            <person name="Wendawek A."/>
            <person name="Woldeyes F."/>
            <person name="Nichols R.A."/>
            <person name="Borrell J.S."/>
        </authorList>
    </citation>
    <scope>NUCLEOTIDE SEQUENCE [LARGE SCALE GENOMIC DNA]</scope>
    <source>
        <strain evidence="9">cv. Maze</strain>
        <tissue evidence="8">Seeds</tissue>
    </source>
</reference>
<feature type="repeat" description="PPR" evidence="7">
    <location>
        <begin position="542"/>
        <end position="576"/>
    </location>
</feature>
<evidence type="ECO:0000256" key="1">
    <source>
        <dbReference type="ARBA" id="ARBA00004229"/>
    </source>
</evidence>
<protein>
    <recommendedName>
        <fullName evidence="10">Pentacotripeptide-repeat region of PRORP domain-containing protein</fullName>
    </recommendedName>
</protein>
<evidence type="ECO:0008006" key="10">
    <source>
        <dbReference type="Google" id="ProtNLM"/>
    </source>
</evidence>
<evidence type="ECO:0000313" key="9">
    <source>
        <dbReference type="Proteomes" id="UP001222027"/>
    </source>
</evidence>
<dbReference type="PROSITE" id="PS51375">
    <property type="entry name" value="PPR"/>
    <property type="match status" value="7"/>
</dbReference>
<evidence type="ECO:0000313" key="8">
    <source>
        <dbReference type="EMBL" id="KAJ8468131.1"/>
    </source>
</evidence>
<keyword evidence="3" id="KW-0934">Plastid</keyword>
<dbReference type="Pfam" id="PF20431">
    <property type="entry name" value="E_motif"/>
    <property type="match status" value="1"/>
</dbReference>
<comment type="subcellular location">
    <subcellularLocation>
        <location evidence="1">Plastid</location>
        <location evidence="1">Chloroplast</location>
    </subcellularLocation>
</comment>
<feature type="repeat" description="PPR" evidence="7">
    <location>
        <begin position="231"/>
        <end position="265"/>
    </location>
</feature>
<dbReference type="EMBL" id="JAQQAF010000008">
    <property type="protein sequence ID" value="KAJ8468131.1"/>
    <property type="molecule type" value="Genomic_DNA"/>
</dbReference>
<accession>A0AAV8Q6T3</accession>
<dbReference type="FunFam" id="1.25.40.10:FF:000797">
    <property type="entry name" value="Pentatricopeptide repeat-containing protein chloroplastic"/>
    <property type="match status" value="1"/>
</dbReference>
<dbReference type="Pfam" id="PF01535">
    <property type="entry name" value="PPR"/>
    <property type="match status" value="5"/>
</dbReference>
<evidence type="ECO:0000256" key="7">
    <source>
        <dbReference type="PROSITE-ProRule" id="PRU00708"/>
    </source>
</evidence>
<feature type="repeat" description="PPR" evidence="7">
    <location>
        <begin position="409"/>
        <end position="439"/>
    </location>
</feature>
<organism evidence="8 9">
    <name type="scientific">Ensete ventricosum</name>
    <name type="common">Abyssinian banana</name>
    <name type="synonym">Musa ensete</name>
    <dbReference type="NCBI Taxonomy" id="4639"/>
    <lineage>
        <taxon>Eukaryota</taxon>
        <taxon>Viridiplantae</taxon>
        <taxon>Streptophyta</taxon>
        <taxon>Embryophyta</taxon>
        <taxon>Tracheophyta</taxon>
        <taxon>Spermatophyta</taxon>
        <taxon>Magnoliopsida</taxon>
        <taxon>Liliopsida</taxon>
        <taxon>Zingiberales</taxon>
        <taxon>Musaceae</taxon>
        <taxon>Ensete</taxon>
    </lineage>
</organism>
<feature type="repeat" description="PPR" evidence="7">
    <location>
        <begin position="440"/>
        <end position="474"/>
    </location>
</feature>
<dbReference type="InterPro" id="IPR002885">
    <property type="entry name" value="PPR_rpt"/>
</dbReference>
<keyword evidence="5" id="KW-0809">Transit peptide</keyword>
<feature type="repeat" description="PPR" evidence="7">
    <location>
        <begin position="336"/>
        <end position="371"/>
    </location>
</feature>
<evidence type="ECO:0000256" key="6">
    <source>
        <dbReference type="ARBA" id="ARBA00061659"/>
    </source>
</evidence>
<keyword evidence="9" id="KW-1185">Reference proteome</keyword>
<evidence type="ECO:0000256" key="5">
    <source>
        <dbReference type="ARBA" id="ARBA00022946"/>
    </source>
</evidence>
<keyword evidence="4" id="KW-0677">Repeat</keyword>
<dbReference type="FunFam" id="1.25.40.10:FF:000243">
    <property type="entry name" value="Pentatricopeptide repeat-containing protein chloroplastic"/>
    <property type="match status" value="1"/>
</dbReference>
<proteinExistence type="inferred from homology"/>
<dbReference type="InterPro" id="IPR046960">
    <property type="entry name" value="PPR_At4g14850-like_plant"/>
</dbReference>
<dbReference type="Pfam" id="PF13041">
    <property type="entry name" value="PPR_2"/>
    <property type="match status" value="3"/>
</dbReference>
<dbReference type="PANTHER" id="PTHR47926:SF452">
    <property type="entry name" value="PENTATRICOPEPTIDE REPEAT-CONTAINING PROTEIN"/>
    <property type="match status" value="1"/>
</dbReference>
<sequence>MALPPLPLHHVTRTAHFFPPPPPPPPPSLLPATLAAANQEAKHPNHRRRGILLRHEKQQEQPQDPQARVKRNNYPKLTIRARLSQLCKEGRLDAARRLLSDSLARPAPTPTPTPTLLWNTLLIGYVCNSLPHEALRLYALMNSSSSHHHSRHGCPRSDAYTYSSALKACADSRQLRLGKSIHCHLIRRSRATPKSQILNNSLLNMYASALEPETSPTDTIRLLFDRMPKRNVVAWNTLIGWYVRCCRPDRALARFRLMVEVGIRPTPVSFVTVFPAVAATEEGNKLYGDVLYGLIVKYGHHYVDDQFVISSAVLMYAQLSDVQSARRIFDQANEKNTQVWNTMIGGYVQNGGHGEALALLVQILESNTVDPDAVTFLSSLMAVSQLQDLGLGKQIHAYLIKENGSLLLPLVLCNALIVMYSRCGKVHVALELFRRMPQRDVVSWNTMVSAFVQNGLNLEGVSLVYEMQKDGVSVDAVTAAALLSAASNLGDIMMGRETHGYLLRHGVKLDGIGSYLIDMYAKSGSVEMARRLFDGEQAEERDTVTWNAMIAGYTQSGQTELATAVLRKMLKECRTPNAVTLASILPACSPVGGIRAGREVHGFAVRGYVDENVFVGTALIDMYSRCGQISCAERMFDGMVEKNTVTYTTMLSGFGQHGLGEKALTLFSSMREAGVRPDGITFVALISGCSSSGLVDEGVAVYESMEEEYGVVATPEHHCCVVDLLGRAGRVEEAYELAKGLGDDGNYAGIWGTLLAACRVHRKLELGESVADRLFEIGKESAGYHVLLSNVYAAERNWDNVDRGCWCDVKASESRPRCEEWASIDQSPHETDSFHYASRPLPLW</sequence>
<dbReference type="InterPro" id="IPR011990">
    <property type="entry name" value="TPR-like_helical_dom_sf"/>
</dbReference>
<dbReference type="InterPro" id="IPR046848">
    <property type="entry name" value="E_motif"/>
</dbReference>
<dbReference type="Proteomes" id="UP001222027">
    <property type="component" value="Unassembled WGS sequence"/>
</dbReference>
<keyword evidence="2" id="KW-0150">Chloroplast</keyword>
<evidence type="ECO:0000256" key="2">
    <source>
        <dbReference type="ARBA" id="ARBA00022528"/>
    </source>
</evidence>
<dbReference type="AlphaFoldDB" id="A0AAV8Q6T3"/>
<dbReference type="Gene3D" id="1.25.40.10">
    <property type="entry name" value="Tetratricopeptide repeat domain"/>
    <property type="match status" value="6"/>
</dbReference>
<dbReference type="FunFam" id="1.25.40.10:FF:000496">
    <property type="entry name" value="Pentatricopeptide repeat-containing protein chloroplastic"/>
    <property type="match status" value="1"/>
</dbReference>
<dbReference type="GO" id="GO:0009451">
    <property type="term" value="P:RNA modification"/>
    <property type="evidence" value="ECO:0007669"/>
    <property type="project" value="InterPro"/>
</dbReference>
<comment type="similarity">
    <text evidence="6">Belongs to the PPR family. PCMP-E subfamily.</text>
</comment>
<evidence type="ECO:0000256" key="4">
    <source>
        <dbReference type="ARBA" id="ARBA00022737"/>
    </source>
</evidence>
<dbReference type="NCBIfam" id="TIGR00756">
    <property type="entry name" value="PPR"/>
    <property type="match status" value="6"/>
</dbReference>
<dbReference type="GO" id="GO:0009507">
    <property type="term" value="C:chloroplast"/>
    <property type="evidence" value="ECO:0007669"/>
    <property type="project" value="UniProtKB-SubCell"/>
</dbReference>
<evidence type="ECO:0000256" key="3">
    <source>
        <dbReference type="ARBA" id="ARBA00022640"/>
    </source>
</evidence>
<dbReference type="PANTHER" id="PTHR47926">
    <property type="entry name" value="PENTATRICOPEPTIDE REPEAT-CONTAINING PROTEIN"/>
    <property type="match status" value="1"/>
</dbReference>
<dbReference type="GO" id="GO:0003729">
    <property type="term" value="F:mRNA binding"/>
    <property type="evidence" value="ECO:0007669"/>
    <property type="project" value="UniProtKB-ARBA"/>
</dbReference>
<gene>
    <name evidence="8" type="ORF">OPV22_030683</name>
</gene>
<name>A0AAV8Q6T3_ENSVE</name>
<feature type="repeat" description="PPR" evidence="7">
    <location>
        <begin position="643"/>
        <end position="677"/>
    </location>
</feature>
<dbReference type="FunFam" id="1.25.40.10:FF:000645">
    <property type="entry name" value="Pentatricopeptide repeat-containing protein chloroplastic"/>
    <property type="match status" value="1"/>
</dbReference>
<comment type="caution">
    <text evidence="8">The sequence shown here is derived from an EMBL/GenBank/DDBJ whole genome shotgun (WGS) entry which is preliminary data.</text>
</comment>